<dbReference type="InterPro" id="IPR049492">
    <property type="entry name" value="BD-FAE-like_dom"/>
</dbReference>
<dbReference type="Gene3D" id="3.40.50.1110">
    <property type="entry name" value="SGNH hydrolase"/>
    <property type="match status" value="1"/>
</dbReference>
<dbReference type="InterPro" id="IPR013830">
    <property type="entry name" value="SGNH_hydro"/>
</dbReference>
<sequence>MSVNPRRFLGLALLLGAYVASAPAADQPKHVVLVGDSTVTDLSGWGLGFRQFAGEGLKVSNAARNGTSSKSYRDEGRWTEALALKGDYYLIQFGHNDQPGKGPARETDPTTTYTENLARFVDEVRAQGAQPVLVTSLVRRTFSKTDPTRLDSAHGPYVEAVKRLAAAKQVPLVDLHARSLAFCEDLGPERTATFNFPDAAGKNDTTHLDARGSAVFARLVAEELRQALPELAPALREDPHAALLSDLTYGTAAGEKLLLDVSVPAGEGPFPVAILVHGGGWSGGDKATADGGAGIGPWFGPLTAAKYTWFSINYRLAPQHRWPACLDDVLTAIRWVKANAAKFNGDPARIALFGHSAGGHLVCLAATVPDDSVRVEAVVGFAPVTNHEQELPRRGGLSPSLQKLLDRPKEITPESLGLLRAISPLNHVRPGLPPFLLIHGDADQTVPIQQSHDFQAALQAHGVECDLMVLPGAAHGLAPWAQGDPGYIDRYLGWLAGHLQPAASAPPVTP</sequence>
<name>A0A1D8AUE2_9BACT</name>
<reference evidence="6 7" key="1">
    <citation type="submission" date="2016-06" db="EMBL/GenBank/DDBJ databases">
        <title>Three novel species with peptidoglycan cell walls form the new genus Lacunisphaera gen. nov. in the family Opitutaceae of the verrucomicrobial subdivision 4.</title>
        <authorList>
            <person name="Rast P."/>
            <person name="Gloeckner I."/>
            <person name="Jogler M."/>
            <person name="Boedeker C."/>
            <person name="Jeske O."/>
            <person name="Wiegand S."/>
            <person name="Reinhardt R."/>
            <person name="Schumann P."/>
            <person name="Rohde M."/>
            <person name="Spring S."/>
            <person name="Gloeckner F.O."/>
            <person name="Jogler C."/>
        </authorList>
    </citation>
    <scope>NUCLEOTIDE SEQUENCE [LARGE SCALE GENOMIC DNA]</scope>
    <source>
        <strain evidence="6 7">IG16b</strain>
    </source>
</reference>
<dbReference type="SUPFAM" id="SSF53474">
    <property type="entry name" value="alpha/beta-Hydrolases"/>
    <property type="match status" value="1"/>
</dbReference>
<dbReference type="OrthoDB" id="9771666at2"/>
<dbReference type="SUPFAM" id="SSF52266">
    <property type="entry name" value="SGNH hydrolase"/>
    <property type="match status" value="1"/>
</dbReference>
<dbReference type="CDD" id="cd01821">
    <property type="entry name" value="Rhamnogalacturan_acetylesterase_like"/>
    <property type="match status" value="1"/>
</dbReference>
<dbReference type="Pfam" id="PF20434">
    <property type="entry name" value="BD-FAE"/>
    <property type="match status" value="1"/>
</dbReference>
<dbReference type="EC" id="3.1.1.-" evidence="6"/>
<feature type="signal peptide" evidence="3">
    <location>
        <begin position="1"/>
        <end position="24"/>
    </location>
</feature>
<dbReference type="PANTHER" id="PTHR43695">
    <property type="entry name" value="PUTATIVE (AFU_ORTHOLOGUE AFUA_2G17250)-RELATED"/>
    <property type="match status" value="1"/>
</dbReference>
<keyword evidence="3" id="KW-0732">Signal</keyword>
<accession>A0A1D8AUE2</accession>
<evidence type="ECO:0000259" key="4">
    <source>
        <dbReference type="Pfam" id="PF13472"/>
    </source>
</evidence>
<feature type="chain" id="PRO_5009105204" evidence="3">
    <location>
        <begin position="25"/>
        <end position="510"/>
    </location>
</feature>
<evidence type="ECO:0000256" key="2">
    <source>
        <dbReference type="ARBA" id="ARBA00022801"/>
    </source>
</evidence>
<dbReference type="AlphaFoldDB" id="A0A1D8AUE2"/>
<feature type="domain" description="SGNH hydrolase-type esterase" evidence="4">
    <location>
        <begin position="49"/>
        <end position="213"/>
    </location>
</feature>
<dbReference type="STRING" id="1838286.Verru16b_01552"/>
<dbReference type="PANTHER" id="PTHR43695:SF1">
    <property type="entry name" value="RHAMNOGALACTURONAN ACETYLESTERASE"/>
    <property type="match status" value="1"/>
</dbReference>
<dbReference type="InterPro" id="IPR036514">
    <property type="entry name" value="SGNH_hydro_sf"/>
</dbReference>
<dbReference type="InterPro" id="IPR029058">
    <property type="entry name" value="AB_hydrolase_fold"/>
</dbReference>
<evidence type="ECO:0000259" key="5">
    <source>
        <dbReference type="Pfam" id="PF20434"/>
    </source>
</evidence>
<dbReference type="KEGG" id="obg:Verru16b_01552"/>
<evidence type="ECO:0000256" key="3">
    <source>
        <dbReference type="SAM" id="SignalP"/>
    </source>
</evidence>
<keyword evidence="2 6" id="KW-0378">Hydrolase</keyword>
<comment type="similarity">
    <text evidence="1">Belongs to the 'GDSL' lipolytic enzyme family.</text>
</comment>
<proteinExistence type="inferred from homology"/>
<keyword evidence="7" id="KW-1185">Reference proteome</keyword>
<evidence type="ECO:0000313" key="6">
    <source>
        <dbReference type="EMBL" id="AOS44490.1"/>
    </source>
</evidence>
<feature type="domain" description="BD-FAE-like" evidence="5">
    <location>
        <begin position="259"/>
        <end position="458"/>
    </location>
</feature>
<organism evidence="6 7">
    <name type="scientific">Lacunisphaera limnophila</name>
    <dbReference type="NCBI Taxonomy" id="1838286"/>
    <lineage>
        <taxon>Bacteria</taxon>
        <taxon>Pseudomonadati</taxon>
        <taxon>Verrucomicrobiota</taxon>
        <taxon>Opitutia</taxon>
        <taxon>Opitutales</taxon>
        <taxon>Opitutaceae</taxon>
        <taxon>Lacunisphaera</taxon>
    </lineage>
</organism>
<evidence type="ECO:0000256" key="1">
    <source>
        <dbReference type="ARBA" id="ARBA00008668"/>
    </source>
</evidence>
<dbReference type="InterPro" id="IPR037459">
    <property type="entry name" value="RhgT-like"/>
</dbReference>
<evidence type="ECO:0000313" key="7">
    <source>
        <dbReference type="Proteomes" id="UP000095228"/>
    </source>
</evidence>
<dbReference type="Proteomes" id="UP000095228">
    <property type="component" value="Chromosome"/>
</dbReference>
<dbReference type="GO" id="GO:0016788">
    <property type="term" value="F:hydrolase activity, acting on ester bonds"/>
    <property type="evidence" value="ECO:0007669"/>
    <property type="project" value="UniProtKB-ARBA"/>
</dbReference>
<dbReference type="Pfam" id="PF13472">
    <property type="entry name" value="Lipase_GDSL_2"/>
    <property type="match status" value="1"/>
</dbReference>
<dbReference type="PATRIC" id="fig|1838286.3.peg.1569"/>
<gene>
    <name evidence="6" type="primary">rhgT_2</name>
    <name evidence="6" type="ORF">Verru16b_01552</name>
</gene>
<dbReference type="Gene3D" id="3.40.50.1820">
    <property type="entry name" value="alpha/beta hydrolase"/>
    <property type="match status" value="1"/>
</dbReference>
<protein>
    <submittedName>
        <fullName evidence="6">Rhamnogalacturonan acetylesterase RhgT</fullName>
        <ecNumber evidence="6">3.1.1.-</ecNumber>
    </submittedName>
</protein>
<dbReference type="EMBL" id="CP016094">
    <property type="protein sequence ID" value="AOS44490.1"/>
    <property type="molecule type" value="Genomic_DNA"/>
</dbReference>